<dbReference type="GO" id="GO:0016740">
    <property type="term" value="F:transferase activity"/>
    <property type="evidence" value="ECO:0007669"/>
    <property type="project" value="UniProtKB-KW"/>
</dbReference>
<dbReference type="PANTHER" id="PTHR43685">
    <property type="entry name" value="GLYCOSYLTRANSFERASE"/>
    <property type="match status" value="1"/>
</dbReference>
<proteinExistence type="predicted"/>
<dbReference type="CDD" id="cd00761">
    <property type="entry name" value="Glyco_tranf_GTA_type"/>
    <property type="match status" value="1"/>
</dbReference>
<dbReference type="AlphaFoldDB" id="A0A7L5BP51"/>
<dbReference type="Pfam" id="PF00535">
    <property type="entry name" value="Glycos_transf_2"/>
    <property type="match status" value="1"/>
</dbReference>
<dbReference type="InterPro" id="IPR029044">
    <property type="entry name" value="Nucleotide-diphossugar_trans"/>
</dbReference>
<dbReference type="SUPFAM" id="SSF53448">
    <property type="entry name" value="Nucleotide-diphospho-sugar transferases"/>
    <property type="match status" value="1"/>
</dbReference>
<evidence type="ECO:0000313" key="2">
    <source>
        <dbReference type="EMBL" id="QIB40611.1"/>
    </source>
</evidence>
<dbReference type="KEGG" id="roy:G3A56_22445"/>
<evidence type="ECO:0000313" key="3">
    <source>
        <dbReference type="Proteomes" id="UP000464865"/>
    </source>
</evidence>
<dbReference type="RefSeq" id="WP_082185121.1">
    <property type="nucleotide sequence ID" value="NZ_CP048635.1"/>
</dbReference>
<keyword evidence="3" id="KW-1185">Reference proteome</keyword>
<dbReference type="Gene3D" id="3.90.550.10">
    <property type="entry name" value="Spore Coat Polysaccharide Biosynthesis Protein SpsA, Chain A"/>
    <property type="match status" value="1"/>
</dbReference>
<dbReference type="InterPro" id="IPR050834">
    <property type="entry name" value="Glycosyltransf_2"/>
</dbReference>
<organism evidence="2 3">
    <name type="scientific">Rhizobium oryzihabitans</name>
    <dbReference type="NCBI Taxonomy" id="2267833"/>
    <lineage>
        <taxon>Bacteria</taxon>
        <taxon>Pseudomonadati</taxon>
        <taxon>Pseudomonadota</taxon>
        <taxon>Alphaproteobacteria</taxon>
        <taxon>Hyphomicrobiales</taxon>
        <taxon>Rhizobiaceae</taxon>
        <taxon>Rhizobium/Agrobacterium group</taxon>
        <taxon>Rhizobium</taxon>
    </lineage>
</organism>
<dbReference type="EMBL" id="CP048635">
    <property type="protein sequence ID" value="QIB40611.1"/>
    <property type="molecule type" value="Genomic_DNA"/>
</dbReference>
<dbReference type="InterPro" id="IPR001173">
    <property type="entry name" value="Glyco_trans_2-like"/>
</dbReference>
<dbReference type="PANTHER" id="PTHR43685:SF2">
    <property type="entry name" value="GLYCOSYLTRANSFERASE 2-LIKE DOMAIN-CONTAINING PROTEIN"/>
    <property type="match status" value="1"/>
</dbReference>
<accession>A0A7L5BP51</accession>
<keyword evidence="2" id="KW-0808">Transferase</keyword>
<evidence type="ECO:0000259" key="1">
    <source>
        <dbReference type="Pfam" id="PF00535"/>
    </source>
</evidence>
<sequence>MENLTSQPGDISGLGPDISFVIAAYNAADTIEAAIQSALDQQGVTLEVIVVDDRSSDETIQLVEAIAATDPRVRLLALEQNLGPGGARNAGIETAAGRWIAVLDSDDVIRSERAACMMCRAEAANATIAVDNLDVAYMDGRQMETMFPEEFLEERPVLTLEDFISSNILFRSTFNFGYMKPMFRRDFLNNEGLRFREDIRIGEDYILLASALAAGGLCVIEPKPGYVYNIREGSISRVLEIHHVEGMMRADQEFLSHYALLPAAMDAQQARSRSLRLAHNFLTLVEDIKRRSIIGALKTTIRDPAVLGHLRMPIAVRLKRLRDAMFAPAANTGVKRQIS</sequence>
<name>A0A7L5BP51_9HYPH</name>
<reference evidence="2 3" key="1">
    <citation type="submission" date="2020-02" db="EMBL/GenBank/DDBJ databases">
        <title>Plant-Promoting Endophytic Bacterium Rhizobium oryzihabitans sp. nov., Isolated from the Root of Rice.</title>
        <authorList>
            <person name="zhao J."/>
            <person name="Zhang G."/>
        </authorList>
    </citation>
    <scope>NUCLEOTIDE SEQUENCE [LARGE SCALE GENOMIC DNA]</scope>
    <source>
        <strain evidence="2 3">M15</strain>
    </source>
</reference>
<feature type="domain" description="Glycosyltransferase 2-like" evidence="1">
    <location>
        <begin position="19"/>
        <end position="185"/>
    </location>
</feature>
<protein>
    <submittedName>
        <fullName evidence="2">Glycosyltransferase family 2 protein</fullName>
    </submittedName>
</protein>
<dbReference type="Proteomes" id="UP000464865">
    <property type="component" value="Chromosome M15-12"/>
</dbReference>
<gene>
    <name evidence="2" type="ORF">G3A56_22445</name>
</gene>